<dbReference type="InterPro" id="IPR050913">
    <property type="entry name" value="AP2/ERF_ERF"/>
</dbReference>
<accession>A0A199VEU9</accession>
<evidence type="ECO:0000256" key="3">
    <source>
        <dbReference type="ARBA" id="ARBA00023125"/>
    </source>
</evidence>
<evidence type="ECO:0000256" key="1">
    <source>
        <dbReference type="ARBA" id="ARBA00004123"/>
    </source>
</evidence>
<dbReference type="STRING" id="4615.A0A199VEU9"/>
<evidence type="ECO:0000256" key="5">
    <source>
        <dbReference type="ARBA" id="ARBA00023242"/>
    </source>
</evidence>
<evidence type="ECO:0000313" key="7">
    <source>
        <dbReference type="EMBL" id="OAY75300.1"/>
    </source>
</evidence>
<dbReference type="GO" id="GO:0005634">
    <property type="term" value="C:nucleus"/>
    <property type="evidence" value="ECO:0007669"/>
    <property type="project" value="UniProtKB-SubCell"/>
</dbReference>
<comment type="subcellular location">
    <subcellularLocation>
        <location evidence="1">Nucleus</location>
    </subcellularLocation>
</comment>
<comment type="caution">
    <text evidence="7">The sequence shown here is derived from an EMBL/GenBank/DDBJ whole genome shotgun (WGS) entry which is preliminary data.</text>
</comment>
<dbReference type="PANTHER" id="PTHR31194:SF202">
    <property type="entry name" value="ETHYLENE-RESPONSIVE TRANSCRIPTION FACTOR ERF070"/>
    <property type="match status" value="1"/>
</dbReference>
<dbReference type="Gene3D" id="3.30.730.10">
    <property type="entry name" value="AP2/ERF domain"/>
    <property type="match status" value="1"/>
</dbReference>
<evidence type="ECO:0000313" key="8">
    <source>
        <dbReference type="Proteomes" id="UP000092600"/>
    </source>
</evidence>
<dbReference type="GO" id="GO:0003700">
    <property type="term" value="F:DNA-binding transcription factor activity"/>
    <property type="evidence" value="ECO:0007669"/>
    <property type="project" value="InterPro"/>
</dbReference>
<name>A0A199VEU9_ANACO</name>
<dbReference type="PRINTS" id="PR00367">
    <property type="entry name" value="ETHRSPELEMNT"/>
</dbReference>
<evidence type="ECO:0000256" key="2">
    <source>
        <dbReference type="ARBA" id="ARBA00023015"/>
    </source>
</evidence>
<feature type="domain" description="AP2/ERF" evidence="6">
    <location>
        <begin position="69"/>
        <end position="131"/>
    </location>
</feature>
<dbReference type="GO" id="GO:0003677">
    <property type="term" value="F:DNA binding"/>
    <property type="evidence" value="ECO:0007669"/>
    <property type="project" value="UniProtKB-KW"/>
</dbReference>
<dbReference type="Proteomes" id="UP000092600">
    <property type="component" value="Unassembled WGS sequence"/>
</dbReference>
<keyword evidence="5" id="KW-0539">Nucleus</keyword>
<dbReference type="CDD" id="cd00018">
    <property type="entry name" value="AP2"/>
    <property type="match status" value="1"/>
</dbReference>
<organism evidence="7 8">
    <name type="scientific">Ananas comosus</name>
    <name type="common">Pineapple</name>
    <name type="synonym">Ananas ananas</name>
    <dbReference type="NCBI Taxonomy" id="4615"/>
    <lineage>
        <taxon>Eukaryota</taxon>
        <taxon>Viridiplantae</taxon>
        <taxon>Streptophyta</taxon>
        <taxon>Embryophyta</taxon>
        <taxon>Tracheophyta</taxon>
        <taxon>Spermatophyta</taxon>
        <taxon>Magnoliopsida</taxon>
        <taxon>Liliopsida</taxon>
        <taxon>Poales</taxon>
        <taxon>Bromeliaceae</taxon>
        <taxon>Bromelioideae</taxon>
        <taxon>Ananas</taxon>
    </lineage>
</organism>
<dbReference type="EMBL" id="LSRQ01002132">
    <property type="protein sequence ID" value="OAY75300.1"/>
    <property type="molecule type" value="Genomic_DNA"/>
</dbReference>
<dbReference type="SUPFAM" id="SSF54171">
    <property type="entry name" value="DNA-binding domain"/>
    <property type="match status" value="1"/>
</dbReference>
<reference evidence="7 8" key="1">
    <citation type="journal article" date="2016" name="DNA Res.">
        <title>The draft genome of MD-2 pineapple using hybrid error correction of long reads.</title>
        <authorList>
            <person name="Redwan R.M."/>
            <person name="Saidin A."/>
            <person name="Kumar S.V."/>
        </authorList>
    </citation>
    <scope>NUCLEOTIDE SEQUENCE [LARGE SCALE GENOMIC DNA]</scope>
    <source>
        <strain evidence="8">cv. MD2</strain>
        <tissue evidence="7">Leaf</tissue>
    </source>
</reference>
<evidence type="ECO:0000256" key="4">
    <source>
        <dbReference type="ARBA" id="ARBA00023163"/>
    </source>
</evidence>
<dbReference type="InterPro" id="IPR036955">
    <property type="entry name" value="AP2/ERF_dom_sf"/>
</dbReference>
<dbReference type="Pfam" id="PF00847">
    <property type="entry name" value="AP2"/>
    <property type="match status" value="1"/>
</dbReference>
<dbReference type="SMART" id="SM00380">
    <property type="entry name" value="AP2"/>
    <property type="match status" value="1"/>
</dbReference>
<keyword evidence="4" id="KW-0804">Transcription</keyword>
<protein>
    <submittedName>
        <fullName evidence="7">Ethylene-responsive transcription factor ERF118</fullName>
    </submittedName>
</protein>
<dbReference type="AlphaFoldDB" id="A0A199VEU9"/>
<dbReference type="InterPro" id="IPR016177">
    <property type="entry name" value="DNA-bd_dom_sf"/>
</dbReference>
<dbReference type="InterPro" id="IPR001471">
    <property type="entry name" value="AP2/ERF_dom"/>
</dbReference>
<keyword evidence="2" id="KW-0805">Transcription regulation</keyword>
<gene>
    <name evidence="7" type="ORF">ACMD2_13517</name>
</gene>
<proteinExistence type="predicted"/>
<dbReference type="PROSITE" id="PS51032">
    <property type="entry name" value="AP2_ERF"/>
    <property type="match status" value="1"/>
</dbReference>
<sequence length="240" mass="27244">MSHSQIQQRRKGATAAAAAAAARLRRIRILYDDPDATDTSDNDEDGAIPKRAVYIFHTLPHVPCSSQPKYKGVRQRKWGRWAAEIRNPVSGCREWLGTFDNAEAAAAAYQSAAKQFKAKRSRNADDNTFFMKCDLAALNKMPFWAAMRRLESEILVPPPATTAENRPNHIEKCFAMKNLSTEQQQKHSSIPIDTFVKFETTLDEAFDYGKRQLSDFVIDIDVSDLIKLDGWFEYEYSDSD</sequence>
<evidence type="ECO:0000259" key="6">
    <source>
        <dbReference type="PROSITE" id="PS51032"/>
    </source>
</evidence>
<dbReference type="PANTHER" id="PTHR31194">
    <property type="entry name" value="SHN SHINE , DNA BINDING / TRANSCRIPTION FACTOR"/>
    <property type="match status" value="1"/>
</dbReference>
<keyword evidence="3" id="KW-0238">DNA-binding</keyword>